<dbReference type="Proteomes" id="UP000633278">
    <property type="component" value="Unassembled WGS sequence"/>
</dbReference>
<keyword evidence="2" id="KW-1185">Reference proteome</keyword>
<reference evidence="1" key="1">
    <citation type="journal article" date="2014" name="Int. J. Syst. Evol. Microbiol.">
        <title>Complete genome sequence of Corynebacterium casei LMG S-19264T (=DSM 44701T), isolated from a smear-ripened cheese.</title>
        <authorList>
            <consortium name="US DOE Joint Genome Institute (JGI-PGF)"/>
            <person name="Walter F."/>
            <person name="Albersmeier A."/>
            <person name="Kalinowski J."/>
            <person name="Ruckert C."/>
        </authorList>
    </citation>
    <scope>NUCLEOTIDE SEQUENCE</scope>
    <source>
        <strain evidence="1">CGMCC 1.15763</strain>
    </source>
</reference>
<dbReference type="Gene3D" id="3.90.930.1">
    <property type="match status" value="1"/>
</dbReference>
<accession>A0A917HXK7</accession>
<evidence type="ECO:0000313" key="2">
    <source>
        <dbReference type="Proteomes" id="UP000633278"/>
    </source>
</evidence>
<proteinExistence type="predicted"/>
<reference evidence="1" key="2">
    <citation type="submission" date="2020-09" db="EMBL/GenBank/DDBJ databases">
        <authorList>
            <person name="Sun Q."/>
            <person name="Zhou Y."/>
        </authorList>
    </citation>
    <scope>NUCLEOTIDE SEQUENCE</scope>
    <source>
        <strain evidence="1">CGMCC 1.15763</strain>
    </source>
</reference>
<dbReference type="Pfam" id="PF07661">
    <property type="entry name" value="MORN_2"/>
    <property type="match status" value="4"/>
</dbReference>
<organism evidence="1 2">
    <name type="scientific">Polaribacter pacificus</name>
    <dbReference type="NCBI Taxonomy" id="1775173"/>
    <lineage>
        <taxon>Bacteria</taxon>
        <taxon>Pseudomonadati</taxon>
        <taxon>Bacteroidota</taxon>
        <taxon>Flavobacteriia</taxon>
        <taxon>Flavobacteriales</taxon>
        <taxon>Flavobacteriaceae</taxon>
    </lineage>
</organism>
<dbReference type="EMBL" id="BMJW01000001">
    <property type="protein sequence ID" value="GGG96811.1"/>
    <property type="molecule type" value="Genomic_DNA"/>
</dbReference>
<comment type="caution">
    <text evidence="1">The sequence shown here is derived from an EMBL/GenBank/DDBJ whole genome shotgun (WGS) entry which is preliminary data.</text>
</comment>
<protein>
    <recommendedName>
        <fullName evidence="3">MORN repeat variant</fullName>
    </recommendedName>
</protein>
<dbReference type="InterPro" id="IPR011652">
    <property type="entry name" value="MORN_2"/>
</dbReference>
<dbReference type="Gene3D" id="2.20.110.10">
    <property type="entry name" value="Histone H3 K4-specific methyltransferase SET7/9 N-terminal domain"/>
    <property type="match status" value="1"/>
</dbReference>
<dbReference type="AlphaFoldDB" id="A0A917HXK7"/>
<evidence type="ECO:0008006" key="3">
    <source>
        <dbReference type="Google" id="ProtNLM"/>
    </source>
</evidence>
<dbReference type="SUPFAM" id="SSF82185">
    <property type="entry name" value="Histone H3 K4-specific methyltransferase SET7/9 N-terminal domain"/>
    <property type="match status" value="1"/>
</dbReference>
<gene>
    <name evidence="1" type="ORF">GCM10011416_13360</name>
</gene>
<sequence length="179" mass="21014">MFFVANTANSQNKKTWFDANWKVVSQDKASYYRPTPQVKKSGYWIVDYYLNGKIQKEGFSLTATAADPSFDGLVKYYFENGKPSQQITFKNGKIDGVLKTYFLSGTLKSETYYSEGFREGRYSSYFETGELHERGEYLKNLKEGNWKTYYRNGKIKEKGKYEKGEKIGIWKTYYKNVYK</sequence>
<name>A0A917HXK7_9FLAO</name>
<evidence type="ECO:0000313" key="1">
    <source>
        <dbReference type="EMBL" id="GGG96811.1"/>
    </source>
</evidence>